<feature type="compositionally biased region" description="Polar residues" evidence="2">
    <location>
        <begin position="627"/>
        <end position="636"/>
    </location>
</feature>
<dbReference type="EMBL" id="VSWC01000040">
    <property type="protein sequence ID" value="KAA1105308.1"/>
    <property type="molecule type" value="Genomic_DNA"/>
</dbReference>
<dbReference type="OrthoDB" id="2502630at2759"/>
<comment type="caution">
    <text evidence="3">The sequence shown here is derived from an EMBL/GenBank/DDBJ whole genome shotgun (WGS) entry which is preliminary data.</text>
</comment>
<proteinExistence type="predicted"/>
<feature type="region of interest" description="Disordered" evidence="2">
    <location>
        <begin position="816"/>
        <end position="851"/>
    </location>
</feature>
<feature type="compositionally biased region" description="Polar residues" evidence="2">
    <location>
        <begin position="320"/>
        <end position="335"/>
    </location>
</feature>
<dbReference type="InterPro" id="IPR039918">
    <property type="entry name" value="PPP4R4"/>
</dbReference>
<keyword evidence="1" id="KW-0175">Coiled coil</keyword>
<feature type="compositionally biased region" description="Acidic residues" evidence="2">
    <location>
        <begin position="683"/>
        <end position="694"/>
    </location>
</feature>
<dbReference type="PANTHER" id="PTHR21467">
    <property type="entry name" value="PROTEIN PHOSPHATASE 4 REGULATORY SUBUNIT 4 PPP4R4"/>
    <property type="match status" value="1"/>
</dbReference>
<feature type="compositionally biased region" description="Basic residues" evidence="2">
    <location>
        <begin position="1"/>
        <end position="12"/>
    </location>
</feature>
<sequence>MEAGRIKKRKRIPPTSDSDHQNNKNEQNNQNSNKKKQIPATATTTDENNKQHHTRSPSDSSSSSSNHPILNQHPQPSATDNINQDEELKQKLKNNFKFLILDGPGFYSNYQALKKMVESAQTFLEEEPDEAIYQTELDEKSAQLKAAELSFDDVLNTVASPVIEGLTHFIQAQVDRQLQTKLDQAIQAHSARQEKKFENKLKTLQHSHSQTEIKQLEKKFKEIEINHKTRLDHLQTKLASLEANLNKQAPQLSSTEANSNETENNHKNHTDARAPPGNALKLALSPQTSTAQSQPSIRHRSSSQSQSKSTHPDPNPTPVNPATRNSTGNTSQQRPNPLKIPVRVPVDSGGSSPRPATAPADHSSLTSDSPVNTTNNSAHHSTAPPPTAEALYEYISKRLMASKWLLDYSKVKLTDFYKQQIPQDLTNHLDQLGLTSQRISELLSFLSILPDIDLKFLSKKVATIATPTTPGNNPIVHLYPQQQPGPILNPNNALHLNPPTNIPVPSNFHLVENFSLTYLKDILGKIQFDANHLLIRLNRFEIRLGNAEKLGIDDHGAINALIKRMDFAETQTLPLVTSRATSENLHALETLVESKITAAQRETKDAVKALRDETTSAIKSLSRPGQPHSSPAGQSAHQSCLSMFKVENYILDRLINEFERLSSRASSNTTKSKSKQRDRSEFEEGETSGEEDECKETVESILTDGRTNYSQTSGGNRVSIAGDSSARWKALGEMVYSQYQAQLQKEKDALVYNHQHQHHYHHHHHHRVRMLLGLDKNSEEDGAINCLKLGKQIDHQELNQAAELLVTEKRREEILAETSVSQSTSSLQPSASSAAPDIPVHPQVNPASTSA</sequence>
<dbReference type="PANTHER" id="PTHR21467:SF0">
    <property type="entry name" value="SERINE_THREONINE-PROTEIN PHOSPHATASE 4 REGULATORY SUBUNIT 4"/>
    <property type="match status" value="1"/>
</dbReference>
<reference evidence="5 6" key="1">
    <citation type="submission" date="2019-05" db="EMBL/GenBank/DDBJ databases">
        <title>Emergence of the Ug99 lineage of the wheat stem rust pathogen through somatic hybridization.</title>
        <authorList>
            <person name="Li F."/>
            <person name="Upadhyaya N.M."/>
            <person name="Sperschneider J."/>
            <person name="Matny O."/>
            <person name="Nguyen-Phuc H."/>
            <person name="Mago R."/>
            <person name="Raley C."/>
            <person name="Miller M.E."/>
            <person name="Silverstein K.A.T."/>
            <person name="Henningsen E."/>
            <person name="Hirsch C.D."/>
            <person name="Visser B."/>
            <person name="Pretorius Z.A."/>
            <person name="Steffenson B.J."/>
            <person name="Schwessinger B."/>
            <person name="Dodds P.N."/>
            <person name="Figueroa M."/>
        </authorList>
    </citation>
    <scope>NUCLEOTIDE SEQUENCE [LARGE SCALE GENOMIC DNA]</scope>
    <source>
        <strain evidence="4">21-0</strain>
        <strain evidence="3 6">Ug99</strain>
    </source>
</reference>
<dbReference type="EMBL" id="VDEP01000406">
    <property type="protein sequence ID" value="KAA1088320.1"/>
    <property type="molecule type" value="Genomic_DNA"/>
</dbReference>
<feature type="region of interest" description="Disordered" evidence="2">
    <location>
        <begin position="1"/>
        <end position="81"/>
    </location>
</feature>
<evidence type="ECO:0000313" key="6">
    <source>
        <dbReference type="Proteomes" id="UP000325313"/>
    </source>
</evidence>
<evidence type="ECO:0000313" key="5">
    <source>
        <dbReference type="Proteomes" id="UP000324748"/>
    </source>
</evidence>
<feature type="region of interest" description="Disordered" evidence="2">
    <location>
        <begin position="249"/>
        <end position="385"/>
    </location>
</feature>
<feature type="compositionally biased region" description="Low complexity" evidence="2">
    <location>
        <begin position="816"/>
        <end position="836"/>
    </location>
</feature>
<dbReference type="GO" id="GO:0005829">
    <property type="term" value="C:cytosol"/>
    <property type="evidence" value="ECO:0007669"/>
    <property type="project" value="TreeGrafter"/>
</dbReference>
<evidence type="ECO:0000256" key="1">
    <source>
        <dbReference type="SAM" id="Coils"/>
    </source>
</evidence>
<feature type="compositionally biased region" description="Low complexity" evidence="2">
    <location>
        <begin position="253"/>
        <end position="262"/>
    </location>
</feature>
<dbReference type="AlphaFoldDB" id="A0A5B0NJH2"/>
<feature type="region of interest" description="Disordered" evidence="2">
    <location>
        <begin position="662"/>
        <end position="696"/>
    </location>
</feature>
<feature type="region of interest" description="Disordered" evidence="2">
    <location>
        <begin position="617"/>
        <end position="636"/>
    </location>
</feature>
<feature type="compositionally biased region" description="Low complexity" evidence="2">
    <location>
        <begin position="285"/>
        <end position="309"/>
    </location>
</feature>
<feature type="compositionally biased region" description="Polar residues" evidence="2">
    <location>
        <begin position="66"/>
        <end position="81"/>
    </location>
</feature>
<dbReference type="Proteomes" id="UP000324748">
    <property type="component" value="Unassembled WGS sequence"/>
</dbReference>
<feature type="coiled-coil region" evidence="1">
    <location>
        <begin position="206"/>
        <end position="244"/>
    </location>
</feature>
<evidence type="ECO:0000313" key="3">
    <source>
        <dbReference type="EMBL" id="KAA1088320.1"/>
    </source>
</evidence>
<dbReference type="GO" id="GO:0019888">
    <property type="term" value="F:protein phosphatase regulator activity"/>
    <property type="evidence" value="ECO:0007669"/>
    <property type="project" value="TreeGrafter"/>
</dbReference>
<accession>A0A5B0NJH2</accession>
<organism evidence="3 6">
    <name type="scientific">Puccinia graminis f. sp. tritici</name>
    <dbReference type="NCBI Taxonomy" id="56615"/>
    <lineage>
        <taxon>Eukaryota</taxon>
        <taxon>Fungi</taxon>
        <taxon>Dikarya</taxon>
        <taxon>Basidiomycota</taxon>
        <taxon>Pucciniomycotina</taxon>
        <taxon>Pucciniomycetes</taxon>
        <taxon>Pucciniales</taxon>
        <taxon>Pucciniaceae</taxon>
        <taxon>Puccinia</taxon>
    </lineage>
</organism>
<protein>
    <submittedName>
        <fullName evidence="3">Uncharacterized protein</fullName>
    </submittedName>
</protein>
<gene>
    <name evidence="4" type="ORF">PGT21_002681</name>
    <name evidence="3" type="ORF">PGTUg99_014652</name>
</gene>
<evidence type="ECO:0000256" key="2">
    <source>
        <dbReference type="SAM" id="MobiDB-lite"/>
    </source>
</evidence>
<feature type="compositionally biased region" description="Polar residues" evidence="2">
    <location>
        <begin position="363"/>
        <end position="380"/>
    </location>
</feature>
<evidence type="ECO:0000313" key="4">
    <source>
        <dbReference type="EMBL" id="KAA1105308.1"/>
    </source>
</evidence>
<feature type="compositionally biased region" description="Basic and acidic residues" evidence="2">
    <location>
        <begin position="263"/>
        <end position="272"/>
    </location>
</feature>
<keyword evidence="5" id="KW-1185">Reference proteome</keyword>
<dbReference type="Proteomes" id="UP000325313">
    <property type="component" value="Unassembled WGS sequence"/>
</dbReference>
<name>A0A5B0NJH2_PUCGR</name>
<dbReference type="GO" id="GO:0008287">
    <property type="term" value="C:protein serine/threonine phosphatase complex"/>
    <property type="evidence" value="ECO:0007669"/>
    <property type="project" value="TreeGrafter"/>
</dbReference>